<gene>
    <name evidence="1" type="ORF">AVEN_247504_1</name>
</gene>
<comment type="caution">
    <text evidence="1">The sequence shown here is derived from an EMBL/GenBank/DDBJ whole genome shotgun (WGS) entry which is preliminary data.</text>
</comment>
<evidence type="ECO:0000313" key="1">
    <source>
        <dbReference type="EMBL" id="GBN14004.1"/>
    </source>
</evidence>
<reference evidence="1 2" key="1">
    <citation type="journal article" date="2019" name="Sci. Rep.">
        <title>Orb-weaving spider Araneus ventricosus genome elucidates the spidroin gene catalogue.</title>
        <authorList>
            <person name="Kono N."/>
            <person name="Nakamura H."/>
            <person name="Ohtoshi R."/>
            <person name="Moran D.A.P."/>
            <person name="Shinohara A."/>
            <person name="Yoshida Y."/>
            <person name="Fujiwara M."/>
            <person name="Mori M."/>
            <person name="Tomita M."/>
            <person name="Arakawa K."/>
        </authorList>
    </citation>
    <scope>NUCLEOTIDE SEQUENCE [LARGE SCALE GENOMIC DNA]</scope>
</reference>
<protein>
    <submittedName>
        <fullName evidence="1">Uncharacterized protein</fullName>
    </submittedName>
</protein>
<keyword evidence="2" id="KW-1185">Reference proteome</keyword>
<dbReference type="EMBL" id="BGPR01005851">
    <property type="protein sequence ID" value="GBN14004.1"/>
    <property type="molecule type" value="Genomic_DNA"/>
</dbReference>
<evidence type="ECO:0000313" key="2">
    <source>
        <dbReference type="Proteomes" id="UP000499080"/>
    </source>
</evidence>
<dbReference type="Proteomes" id="UP000499080">
    <property type="component" value="Unassembled WGS sequence"/>
</dbReference>
<accession>A0A4Y2LHG8</accession>
<organism evidence="1 2">
    <name type="scientific">Araneus ventricosus</name>
    <name type="common">Orbweaver spider</name>
    <name type="synonym">Epeira ventricosa</name>
    <dbReference type="NCBI Taxonomy" id="182803"/>
    <lineage>
        <taxon>Eukaryota</taxon>
        <taxon>Metazoa</taxon>
        <taxon>Ecdysozoa</taxon>
        <taxon>Arthropoda</taxon>
        <taxon>Chelicerata</taxon>
        <taxon>Arachnida</taxon>
        <taxon>Araneae</taxon>
        <taxon>Araneomorphae</taxon>
        <taxon>Entelegynae</taxon>
        <taxon>Araneoidea</taxon>
        <taxon>Araneidae</taxon>
        <taxon>Araneus</taxon>
    </lineage>
</organism>
<dbReference type="AlphaFoldDB" id="A0A4Y2LHG8"/>
<sequence>MAWSNLHPSIYVDHSLKLHANHTASRSDPLGRLSLSRFRVSFTHFVVSAFVREPRSPFPQSYFSFMTQHSKRITNEDENPNFGPHSANSHRIFSLTTDFGAARPKLQGAVSSCISNCSSSSVLQVPTNRSTGHKSLRAAVATR</sequence>
<name>A0A4Y2LHG8_ARAVE</name>
<proteinExistence type="predicted"/>